<accession>A0A2I1HS90</accession>
<reference evidence="1 2" key="1">
    <citation type="submission" date="2015-10" db="EMBL/GenBank/DDBJ databases">
        <title>Genome analyses suggest a sexual origin of heterokaryosis in a supposedly ancient asexual fungus.</title>
        <authorList>
            <person name="Ropars J."/>
            <person name="Sedzielewska K."/>
            <person name="Noel J."/>
            <person name="Charron P."/>
            <person name="Farinelli L."/>
            <person name="Marton T."/>
            <person name="Kruger M."/>
            <person name="Pelin A."/>
            <person name="Brachmann A."/>
            <person name="Corradi N."/>
        </authorList>
    </citation>
    <scope>NUCLEOTIDE SEQUENCE [LARGE SCALE GENOMIC DNA]</scope>
    <source>
        <strain evidence="1 2">A4</strain>
    </source>
</reference>
<dbReference type="EMBL" id="LLXI01005799">
    <property type="protein sequence ID" value="PKY61740.1"/>
    <property type="molecule type" value="Genomic_DNA"/>
</dbReference>
<dbReference type="VEuPathDB" id="FungiDB:RhiirA1_468903"/>
<dbReference type="AlphaFoldDB" id="A0A2I1HS90"/>
<organism evidence="1 2">
    <name type="scientific">Rhizophagus irregularis</name>
    <dbReference type="NCBI Taxonomy" id="588596"/>
    <lineage>
        <taxon>Eukaryota</taxon>
        <taxon>Fungi</taxon>
        <taxon>Fungi incertae sedis</taxon>
        <taxon>Mucoromycota</taxon>
        <taxon>Glomeromycotina</taxon>
        <taxon>Glomeromycetes</taxon>
        <taxon>Glomerales</taxon>
        <taxon>Glomeraceae</taxon>
        <taxon>Rhizophagus</taxon>
    </lineage>
</organism>
<evidence type="ECO:0000313" key="2">
    <source>
        <dbReference type="Proteomes" id="UP000234323"/>
    </source>
</evidence>
<comment type="caution">
    <text evidence="1">The sequence shown here is derived from an EMBL/GenBank/DDBJ whole genome shotgun (WGS) entry which is preliminary data.</text>
</comment>
<protein>
    <submittedName>
        <fullName evidence="1">Uncharacterized protein</fullName>
    </submittedName>
</protein>
<name>A0A2I1HS90_9GLOM</name>
<proteinExistence type="predicted"/>
<dbReference type="Proteomes" id="UP000234323">
    <property type="component" value="Unassembled WGS sequence"/>
</dbReference>
<keyword evidence="2" id="KW-1185">Reference proteome</keyword>
<evidence type="ECO:0000313" key="1">
    <source>
        <dbReference type="EMBL" id="PKY61740.1"/>
    </source>
</evidence>
<gene>
    <name evidence="1" type="ORF">RhiirA4_487132</name>
</gene>
<sequence>MAFSLTPNISKVISEGDDLETAVNRAFYFEPVSHTLKKYSFFGITEEDIAQTVEKSTGDGNQLTNLLMKHHEVLSTFNIGNLQSLYHLLYLFYHRSP</sequence>